<evidence type="ECO:0000313" key="5">
    <source>
        <dbReference type="Proteomes" id="UP000070700"/>
    </source>
</evidence>
<accession>A0A194X4J5</accession>
<proteinExistence type="predicted"/>
<reference evidence="4 5" key="1">
    <citation type="submission" date="2015-10" db="EMBL/GenBank/DDBJ databases">
        <title>Full genome of DAOMC 229536 Phialocephala scopiformis, a fungal endophyte of spruce producing the potent anti-insectan compound rugulosin.</title>
        <authorList>
            <consortium name="DOE Joint Genome Institute"/>
            <person name="Walker A.K."/>
            <person name="Frasz S.L."/>
            <person name="Seifert K.A."/>
            <person name="Miller J.D."/>
            <person name="Mondo S.J."/>
            <person name="Labutti K."/>
            <person name="Lipzen A."/>
            <person name="Dockter R."/>
            <person name="Kennedy M."/>
            <person name="Grigoriev I.V."/>
            <person name="Spatafora J.W."/>
        </authorList>
    </citation>
    <scope>NUCLEOTIDE SEQUENCE [LARGE SCALE GENOMIC DNA]</scope>
    <source>
        <strain evidence="4 5">CBS 120377</strain>
    </source>
</reference>
<dbReference type="InterPro" id="IPR019378">
    <property type="entry name" value="GDP-Fuc_O-FucTrfase"/>
</dbReference>
<dbReference type="Proteomes" id="UP000070700">
    <property type="component" value="Unassembled WGS sequence"/>
</dbReference>
<dbReference type="OrthoDB" id="20368at2759"/>
<dbReference type="GeneID" id="28818293"/>
<organism evidence="4 5">
    <name type="scientific">Mollisia scopiformis</name>
    <name type="common">Conifer needle endophyte fungus</name>
    <name type="synonym">Phialocephala scopiformis</name>
    <dbReference type="NCBI Taxonomy" id="149040"/>
    <lineage>
        <taxon>Eukaryota</taxon>
        <taxon>Fungi</taxon>
        <taxon>Dikarya</taxon>
        <taxon>Ascomycota</taxon>
        <taxon>Pezizomycotina</taxon>
        <taxon>Leotiomycetes</taxon>
        <taxon>Helotiales</taxon>
        <taxon>Mollisiaceae</taxon>
        <taxon>Mollisia</taxon>
    </lineage>
</organism>
<keyword evidence="1" id="KW-0808">Transferase</keyword>
<feature type="non-terminal residue" evidence="4">
    <location>
        <position position="383"/>
    </location>
</feature>
<dbReference type="RefSeq" id="XP_018069441.1">
    <property type="nucleotide sequence ID" value="XM_018208567.2"/>
</dbReference>
<dbReference type="EMBL" id="KQ947419">
    <property type="protein sequence ID" value="KUJ15086.1"/>
    <property type="molecule type" value="Genomic_DNA"/>
</dbReference>
<dbReference type="CDD" id="cd11296">
    <property type="entry name" value="O-FucT_like"/>
    <property type="match status" value="1"/>
</dbReference>
<evidence type="ECO:0000313" key="4">
    <source>
        <dbReference type="EMBL" id="KUJ15086.1"/>
    </source>
</evidence>
<sequence>DLFDEPLLESAAVKNLCANTEWNPKLLFTCNRSGGGVGNLRNSILNCVRYAISAGAGLALPRVILRDPNDISHIWERETISFDYIFDETHFVESLRLSCPQLQLFDDAEEFAKQSSEDAIRLLPESLMEDTPTGIAHPEGWRGKFYGWLSKERDTNSQVVVDLERSYLKYPIYSDLEGFVLDFGKILKFRKEARELATTVLKNLVSSYDLNGKFGDEIWKGSFFGAHLRTEMDSQRGFPVQVYEYSKYSVQSHYYLEQAAASGLPVIYLASGDVGQLQHFTNDAHKFNLTVSTKHDLVSGEDTKRLQSLTFDQQALVDYLVLMKSSEFAGVGHSSFAWNIALWRHQFAKQRDHLNGPQLMSDELSQIYGTVGQYLEYAACLWP</sequence>
<evidence type="ECO:0000256" key="3">
    <source>
        <dbReference type="ARBA" id="ARBA00023277"/>
    </source>
</evidence>
<dbReference type="GO" id="GO:0006004">
    <property type="term" value="P:fucose metabolic process"/>
    <property type="evidence" value="ECO:0007669"/>
    <property type="project" value="UniProtKB-KW"/>
</dbReference>
<dbReference type="Gene3D" id="3.40.50.11350">
    <property type="match status" value="1"/>
</dbReference>
<dbReference type="GO" id="GO:0016740">
    <property type="term" value="F:transferase activity"/>
    <property type="evidence" value="ECO:0007669"/>
    <property type="project" value="UniProtKB-KW"/>
</dbReference>
<evidence type="ECO:0000256" key="1">
    <source>
        <dbReference type="ARBA" id="ARBA00022679"/>
    </source>
</evidence>
<evidence type="ECO:0000256" key="2">
    <source>
        <dbReference type="ARBA" id="ARBA00023253"/>
    </source>
</evidence>
<keyword evidence="3" id="KW-0119">Carbohydrate metabolism</keyword>
<evidence type="ECO:0008006" key="6">
    <source>
        <dbReference type="Google" id="ProtNLM"/>
    </source>
</evidence>
<dbReference type="KEGG" id="psco:LY89DRAFT_568527"/>
<gene>
    <name evidence="4" type="ORF">LY89DRAFT_568527</name>
</gene>
<keyword evidence="5" id="KW-1185">Reference proteome</keyword>
<feature type="non-terminal residue" evidence="4">
    <location>
        <position position="1"/>
    </location>
</feature>
<dbReference type="InParanoid" id="A0A194X4J5"/>
<protein>
    <recommendedName>
        <fullName evidence="6">Fucosyltransferase</fullName>
    </recommendedName>
</protein>
<name>A0A194X4J5_MOLSC</name>
<keyword evidence="2" id="KW-0294">Fucose metabolism</keyword>
<dbReference type="Pfam" id="PF10250">
    <property type="entry name" value="O-FucT"/>
    <property type="match status" value="1"/>
</dbReference>
<dbReference type="AlphaFoldDB" id="A0A194X4J5"/>